<keyword evidence="2" id="KW-1185">Reference proteome</keyword>
<evidence type="ECO:0000313" key="2">
    <source>
        <dbReference type="Proteomes" id="UP000789375"/>
    </source>
</evidence>
<sequence>MNRTKNLLNSLLDSSSIRSLFEFTEKSVLNPVLTLNFCVCKYTTSVIAFCFIVGTKIESVIVVKKYNLSDLQLWKINIPDDAKNNKFIKLRIFESGFHNEDTIIQELEGQKLIIFKDFSNIFNSSLKNICILMQ</sequence>
<comment type="caution">
    <text evidence="1">The sequence shown here is derived from an EMBL/GenBank/DDBJ whole genome shotgun (WGS) entry which is preliminary data.</text>
</comment>
<reference evidence="1" key="1">
    <citation type="submission" date="2021-06" db="EMBL/GenBank/DDBJ databases">
        <authorList>
            <person name="Kallberg Y."/>
            <person name="Tangrot J."/>
            <person name="Rosling A."/>
        </authorList>
    </citation>
    <scope>NUCLEOTIDE SEQUENCE</scope>
    <source>
        <strain evidence="1">87-6 pot B 2015</strain>
    </source>
</reference>
<dbReference type="Proteomes" id="UP000789375">
    <property type="component" value="Unassembled WGS sequence"/>
</dbReference>
<name>A0A9N9ESW9_FUNMO</name>
<organism evidence="1 2">
    <name type="scientific">Funneliformis mosseae</name>
    <name type="common">Endomycorrhizal fungus</name>
    <name type="synonym">Glomus mosseae</name>
    <dbReference type="NCBI Taxonomy" id="27381"/>
    <lineage>
        <taxon>Eukaryota</taxon>
        <taxon>Fungi</taxon>
        <taxon>Fungi incertae sedis</taxon>
        <taxon>Mucoromycota</taxon>
        <taxon>Glomeromycotina</taxon>
        <taxon>Glomeromycetes</taxon>
        <taxon>Glomerales</taxon>
        <taxon>Glomeraceae</taxon>
        <taxon>Funneliformis</taxon>
    </lineage>
</organism>
<dbReference type="AlphaFoldDB" id="A0A9N9ESW9"/>
<gene>
    <name evidence="1" type="ORF">FMOSSE_LOCUS13233</name>
</gene>
<proteinExistence type="predicted"/>
<protein>
    <submittedName>
        <fullName evidence="1">11527_t:CDS:1</fullName>
    </submittedName>
</protein>
<accession>A0A9N9ESW9</accession>
<dbReference type="EMBL" id="CAJVPP010007472">
    <property type="protein sequence ID" value="CAG8688751.1"/>
    <property type="molecule type" value="Genomic_DNA"/>
</dbReference>
<evidence type="ECO:0000313" key="1">
    <source>
        <dbReference type="EMBL" id="CAG8688751.1"/>
    </source>
</evidence>